<keyword evidence="1" id="KW-0812">Transmembrane</keyword>
<dbReference type="AlphaFoldDB" id="A0A0H2R1Q7"/>
<reference evidence="2 3" key="1">
    <citation type="submission" date="2015-04" db="EMBL/GenBank/DDBJ databases">
        <title>Complete genome sequence of Schizopora paradoxa KUC8140, a cosmopolitan wood degrader in East Asia.</title>
        <authorList>
            <consortium name="DOE Joint Genome Institute"/>
            <person name="Min B."/>
            <person name="Park H."/>
            <person name="Jang Y."/>
            <person name="Kim J.-J."/>
            <person name="Kim K.H."/>
            <person name="Pangilinan J."/>
            <person name="Lipzen A."/>
            <person name="Riley R."/>
            <person name="Grigoriev I.V."/>
            <person name="Spatafora J.W."/>
            <person name="Choi I.-G."/>
        </authorList>
    </citation>
    <scope>NUCLEOTIDE SEQUENCE [LARGE SCALE GENOMIC DNA]</scope>
    <source>
        <strain evidence="2 3">KUC8140</strain>
    </source>
</reference>
<keyword evidence="3" id="KW-1185">Reference proteome</keyword>
<dbReference type="EMBL" id="KQ086336">
    <property type="protein sequence ID" value="KLO05262.1"/>
    <property type="molecule type" value="Genomic_DNA"/>
</dbReference>
<proteinExistence type="predicted"/>
<keyword evidence="1" id="KW-0472">Membrane</keyword>
<accession>A0A0H2R1Q7</accession>
<evidence type="ECO:0000313" key="2">
    <source>
        <dbReference type="EMBL" id="KLO05262.1"/>
    </source>
</evidence>
<dbReference type="Proteomes" id="UP000053477">
    <property type="component" value="Unassembled WGS sequence"/>
</dbReference>
<gene>
    <name evidence="2" type="ORF">SCHPADRAFT_947066</name>
</gene>
<feature type="transmembrane region" description="Helical" evidence="1">
    <location>
        <begin position="48"/>
        <end position="67"/>
    </location>
</feature>
<name>A0A0H2R1Q7_9AGAM</name>
<dbReference type="InParanoid" id="A0A0H2R1Q7"/>
<organism evidence="2 3">
    <name type="scientific">Schizopora paradoxa</name>
    <dbReference type="NCBI Taxonomy" id="27342"/>
    <lineage>
        <taxon>Eukaryota</taxon>
        <taxon>Fungi</taxon>
        <taxon>Dikarya</taxon>
        <taxon>Basidiomycota</taxon>
        <taxon>Agaricomycotina</taxon>
        <taxon>Agaricomycetes</taxon>
        <taxon>Hymenochaetales</taxon>
        <taxon>Schizoporaceae</taxon>
        <taxon>Schizopora</taxon>
    </lineage>
</organism>
<keyword evidence="1" id="KW-1133">Transmembrane helix</keyword>
<feature type="transmembrane region" description="Helical" evidence="1">
    <location>
        <begin position="130"/>
        <end position="158"/>
    </location>
</feature>
<evidence type="ECO:0000256" key="1">
    <source>
        <dbReference type="SAM" id="Phobius"/>
    </source>
</evidence>
<evidence type="ECO:0000313" key="3">
    <source>
        <dbReference type="Proteomes" id="UP000053477"/>
    </source>
</evidence>
<protein>
    <submittedName>
        <fullName evidence="2">Uncharacterized protein</fullName>
    </submittedName>
</protein>
<sequence length="194" mass="22178">MNATTSSPEELPQLIQDTALFVKTATILPFQYVFAPESVDATARDHPVIFGIVFTIVSACMFLFKVLPNTTITRKMKHFNPKPSIALLAPNPRLHPILRCLKPEIETIFFLWRVEYWLVRRTMRLTWKSIFWAIWLLGIAYQIATLIICVVVLLLVFVGVALSYSEERDAIFKTLHSGIRVFAPSFPTLPTRTL</sequence>